<dbReference type="SUPFAM" id="SSF53056">
    <property type="entry name" value="beta-carbonic anhydrase, cab"/>
    <property type="match status" value="1"/>
</dbReference>
<proteinExistence type="inferred from homology"/>
<sequence>MKSLMPFRSLLREEKTLIIACHEKDDCIKREWNKNILLISSRGNVLNQHSDSQFQKIKHCVEENGCRQIIITGNHHTEAVERIMKDALTQPLVADLTFNLHPFSIQYKTDPAFFERALLELNIVQQCNVLLAYDFIQKRIREKKLTVMGVLRATKGKEALRVFYNGIPHNQVISYN</sequence>
<dbReference type="EMBL" id="JBHTKA010000001">
    <property type="protein sequence ID" value="MFD0999292.1"/>
    <property type="molecule type" value="Genomic_DNA"/>
</dbReference>
<gene>
    <name evidence="2" type="ORF">ACFQ21_08240</name>
</gene>
<evidence type="ECO:0000313" key="3">
    <source>
        <dbReference type="Proteomes" id="UP001597112"/>
    </source>
</evidence>
<comment type="caution">
    <text evidence="2">The sequence shown here is derived from an EMBL/GenBank/DDBJ whole genome shotgun (WGS) entry which is preliminary data.</text>
</comment>
<dbReference type="Proteomes" id="UP001597112">
    <property type="component" value="Unassembled WGS sequence"/>
</dbReference>
<dbReference type="RefSeq" id="WP_377577475.1">
    <property type="nucleotide sequence ID" value="NZ_JBHTKA010000001.1"/>
</dbReference>
<dbReference type="InterPro" id="IPR001765">
    <property type="entry name" value="Carbonic_anhydrase"/>
</dbReference>
<dbReference type="Gene3D" id="3.40.1050.10">
    <property type="entry name" value="Carbonic anhydrase"/>
    <property type="match status" value="1"/>
</dbReference>
<accession>A0ABW3JZP1</accession>
<organism evidence="2 3">
    <name type="scientific">Ohtaekwangia kribbensis</name>
    <dbReference type="NCBI Taxonomy" id="688913"/>
    <lineage>
        <taxon>Bacteria</taxon>
        <taxon>Pseudomonadati</taxon>
        <taxon>Bacteroidota</taxon>
        <taxon>Cytophagia</taxon>
        <taxon>Cytophagales</taxon>
        <taxon>Fulvivirgaceae</taxon>
        <taxon>Ohtaekwangia</taxon>
    </lineage>
</organism>
<protein>
    <submittedName>
        <fullName evidence="2">Carbonic anhydrase</fullName>
    </submittedName>
</protein>
<comment type="similarity">
    <text evidence="1">Belongs to the beta-class carbonic anhydrase family.</text>
</comment>
<keyword evidence="3" id="KW-1185">Reference proteome</keyword>
<evidence type="ECO:0000256" key="1">
    <source>
        <dbReference type="ARBA" id="ARBA00006217"/>
    </source>
</evidence>
<name>A0ABW3JZP1_9BACT</name>
<evidence type="ECO:0000313" key="2">
    <source>
        <dbReference type="EMBL" id="MFD0999292.1"/>
    </source>
</evidence>
<dbReference type="InterPro" id="IPR036874">
    <property type="entry name" value="Carbonic_anhydrase_sf"/>
</dbReference>
<reference evidence="3" key="1">
    <citation type="journal article" date="2019" name="Int. J. Syst. Evol. Microbiol.">
        <title>The Global Catalogue of Microorganisms (GCM) 10K type strain sequencing project: providing services to taxonomists for standard genome sequencing and annotation.</title>
        <authorList>
            <consortium name="The Broad Institute Genomics Platform"/>
            <consortium name="The Broad Institute Genome Sequencing Center for Infectious Disease"/>
            <person name="Wu L."/>
            <person name="Ma J."/>
        </authorList>
    </citation>
    <scope>NUCLEOTIDE SEQUENCE [LARGE SCALE GENOMIC DNA]</scope>
    <source>
        <strain evidence="3">CCUG 58938</strain>
    </source>
</reference>
<dbReference type="Pfam" id="PF00484">
    <property type="entry name" value="Pro_CA"/>
    <property type="match status" value="1"/>
</dbReference>